<reference evidence="1 2" key="1">
    <citation type="journal article" date="2020" name="Cell">
        <title>Large-Scale Comparative Analyses of Tick Genomes Elucidate Their Genetic Diversity and Vector Capacities.</title>
        <authorList>
            <consortium name="Tick Genome and Microbiome Consortium (TIGMIC)"/>
            <person name="Jia N."/>
            <person name="Wang J."/>
            <person name="Shi W."/>
            <person name="Du L."/>
            <person name="Sun Y."/>
            <person name="Zhan W."/>
            <person name="Jiang J.F."/>
            <person name="Wang Q."/>
            <person name="Zhang B."/>
            <person name="Ji P."/>
            <person name="Bell-Sakyi L."/>
            <person name="Cui X.M."/>
            <person name="Yuan T.T."/>
            <person name="Jiang B.G."/>
            <person name="Yang W.F."/>
            <person name="Lam T.T."/>
            <person name="Chang Q.C."/>
            <person name="Ding S.J."/>
            <person name="Wang X.J."/>
            <person name="Zhu J.G."/>
            <person name="Ruan X.D."/>
            <person name="Zhao L."/>
            <person name="Wei J.T."/>
            <person name="Ye R.Z."/>
            <person name="Que T.C."/>
            <person name="Du C.H."/>
            <person name="Zhou Y.H."/>
            <person name="Cheng J.X."/>
            <person name="Dai P.F."/>
            <person name="Guo W.B."/>
            <person name="Han X.H."/>
            <person name="Huang E.J."/>
            <person name="Li L.F."/>
            <person name="Wei W."/>
            <person name="Gao Y.C."/>
            <person name="Liu J.Z."/>
            <person name="Shao H.Z."/>
            <person name="Wang X."/>
            <person name="Wang C.C."/>
            <person name="Yang T.C."/>
            <person name="Huo Q.B."/>
            <person name="Li W."/>
            <person name="Chen H.Y."/>
            <person name="Chen S.E."/>
            <person name="Zhou L.G."/>
            <person name="Ni X.B."/>
            <person name="Tian J.H."/>
            <person name="Sheng Y."/>
            <person name="Liu T."/>
            <person name="Pan Y.S."/>
            <person name="Xia L.Y."/>
            <person name="Li J."/>
            <person name="Zhao F."/>
            <person name="Cao W.C."/>
        </authorList>
    </citation>
    <scope>NUCLEOTIDE SEQUENCE [LARGE SCALE GENOMIC DNA]</scope>
    <source>
        <strain evidence="1">Iper-2018</strain>
    </source>
</reference>
<keyword evidence="2" id="KW-1185">Reference proteome</keyword>
<sequence length="1505" mass="164947">FLNPVVSHNGCLTKKVAELNILSQSLRADCTRYEQELCNALQEQEPLKQRCASLQAETAQHKIQKTALETTLESCKATLKQYEALLETGEANEKPAKGPRGRPKKEDKEKVTALEKELRESRRAIRQMQSKCKKALACSKVLAEKVSGKDLINKLDKRQLNRVVTILATTMASQGEDGVGESDDGDREEDADDCQLGEAAEYLEKLLANGNGAEASSDSDGELCSIHSASADDLSPKKRSSTSDSRKRKESGSEALALDSESKLCKVGSPAKSEEPGATKFQDATSKRLSETEDDRPTNANGNSLGLDENSMEQERSKTPPDVDKVSETQQPTDTSEQQQQQMTETDTGSSSIEMPGRRDRVESESELDGVEVSEVTVNPDLESGAEPTETLPQVPEADALGGVAETDKRGPRDQSKSKKETPPVEHLEVHKPEVVVVGADAEAPPLREVPSEMGPLQILLGKREKEPNAKAAKSKESLAKDAVEDGECDMRVLKAELSHMTREMCLKDIMMSPLSPLPPSPPPFMNESPLEIFSSQNESGRENASFASTSRSIQSSPPKKKRKHRDKTLPFSSQNEETSSASSGAREHRRRFLHQESEGFEPNVGNVEEQYGSRDAGSSSLNKVAPSDQSLSTKFSWHPINKSIHVAAKFPRESLAKPHVMPTITIDVDVKEFDFHMTFSEVPLDEAQTTQTSSGVQDHGRPEFVSARVEPTVHQDQPFVRPLPTVPRPVTTPFDSSGFRTPLPRRRTIITPASNLNRDQTQRYEAVLPFGSCSVDSAPEEAIDSLVPQILNESASLARRPLISPLPPSPQKPGGSSGEPSASQRRFGRSHHPLMRQSSSVPEAPPNALRTLRPEKRRSSFGFRVASSTIQRGTEGKGGPQTMADIPEEEQVTEVPLGRKRRISLLSTKAAATGSAVQPPKTFAVTTVPEQDLGDSAQNVPEEGGTAPSVLTRRQRMRMLFASDSSSDDEKPESSKTTPVVSAKEPSSNSVDPPSLPGQAKSVATTDDEMFAVPTAKRRRLSRLASRDTDSSLEATKGPSLPSPHSPEPSGLDANIEKGAVPPPKFTAIPYSIYVTTQDHHTICLYARGSLNAATSPKQALEKLAWLAAQPQVNASAVLNIARGVRGALDHVVLTTLIYLGNTTANPLMAYHRREQSVPLLTHMESLMLDCFEQLRGRRANVANLFNGLLSALRMRLAGPRRPKTLLGQASFVRVVSAVCKRLGELSLARVFVWDLLRGFEGNAVFLVAAAVGVWPEILSSLRPEQRTEAVCLAYRHLLFHTPHTLNLTLLAQAHTVLREVGDIHPLDEAPTVAVVAEKLFDSLKRAAEQPATPENAAEKKDLCLMHCLAFEEVCKRSEAWQWCLDFALGKLVWPTLLECIAQRAEGKGMDLALCLAWLLGDIWKYCPVDSVPTLRPFVDKLIELLTSDDTEFALQETVVRSLLKLPSLDQQEAVLSAVTGWQQRHRDTLVQIPHFAKARAKFHKSAKKARKKREKKQPAQQQE</sequence>
<protein>
    <submittedName>
        <fullName evidence="1">Uncharacterized protein</fullName>
    </submittedName>
</protein>
<proteinExistence type="predicted"/>
<organism evidence="1 2">
    <name type="scientific">Ixodes persulcatus</name>
    <name type="common">Taiga tick</name>
    <dbReference type="NCBI Taxonomy" id="34615"/>
    <lineage>
        <taxon>Eukaryota</taxon>
        <taxon>Metazoa</taxon>
        <taxon>Ecdysozoa</taxon>
        <taxon>Arthropoda</taxon>
        <taxon>Chelicerata</taxon>
        <taxon>Arachnida</taxon>
        <taxon>Acari</taxon>
        <taxon>Parasitiformes</taxon>
        <taxon>Ixodida</taxon>
        <taxon>Ixodoidea</taxon>
        <taxon>Ixodidae</taxon>
        <taxon>Ixodinae</taxon>
        <taxon>Ixodes</taxon>
    </lineage>
</organism>
<comment type="caution">
    <text evidence="1">The sequence shown here is derived from an EMBL/GenBank/DDBJ whole genome shotgun (WGS) entry which is preliminary data.</text>
</comment>
<evidence type="ECO:0000313" key="1">
    <source>
        <dbReference type="EMBL" id="KAG0422581.1"/>
    </source>
</evidence>
<evidence type="ECO:0000313" key="2">
    <source>
        <dbReference type="Proteomes" id="UP000805193"/>
    </source>
</evidence>
<dbReference type="Proteomes" id="UP000805193">
    <property type="component" value="Unassembled WGS sequence"/>
</dbReference>
<feature type="non-terminal residue" evidence="1">
    <location>
        <position position="1"/>
    </location>
</feature>
<name>A0AC60PNW7_IXOPE</name>
<accession>A0AC60PNW7</accession>
<dbReference type="EMBL" id="JABSTQ010010206">
    <property type="protein sequence ID" value="KAG0422581.1"/>
    <property type="molecule type" value="Genomic_DNA"/>
</dbReference>
<gene>
    <name evidence="1" type="ORF">HPB47_001614</name>
</gene>